<proteinExistence type="predicted"/>
<dbReference type="EMBL" id="JBBNAE010000003">
    <property type="protein sequence ID" value="KAK9138274.1"/>
    <property type="molecule type" value="Genomic_DNA"/>
</dbReference>
<dbReference type="PANTHER" id="PTHR34145">
    <property type="entry name" value="OS02G0105600 PROTEIN"/>
    <property type="match status" value="1"/>
</dbReference>
<dbReference type="PANTHER" id="PTHR34145:SF28">
    <property type="entry name" value="F-BOX DOMAIN-CONTAINING PROTEIN"/>
    <property type="match status" value="1"/>
</dbReference>
<dbReference type="Proteomes" id="UP001417504">
    <property type="component" value="Unassembled WGS sequence"/>
</dbReference>
<reference evidence="2 3" key="1">
    <citation type="submission" date="2024-01" db="EMBL/GenBank/DDBJ databases">
        <title>Genome assemblies of Stephania.</title>
        <authorList>
            <person name="Yang L."/>
        </authorList>
    </citation>
    <scope>NUCLEOTIDE SEQUENCE [LARGE SCALE GENOMIC DNA]</scope>
    <source>
        <strain evidence="2">QJT</strain>
        <tissue evidence="2">Leaf</tissue>
    </source>
</reference>
<dbReference type="InterPro" id="IPR053772">
    <property type="entry name" value="At1g61320/At1g61330-like"/>
</dbReference>
<accession>A0AAP0JR40</accession>
<name>A0AAP0JR40_9MAGN</name>
<dbReference type="Pfam" id="PF23622">
    <property type="entry name" value="LRR_At1g61320_AtMIF1"/>
    <property type="match status" value="1"/>
</dbReference>
<keyword evidence="3" id="KW-1185">Reference proteome</keyword>
<evidence type="ECO:0000259" key="1">
    <source>
        <dbReference type="Pfam" id="PF23622"/>
    </source>
</evidence>
<comment type="caution">
    <text evidence="2">The sequence shown here is derived from an EMBL/GenBank/DDBJ whole genome shotgun (WGS) entry which is preliminary data.</text>
</comment>
<sequence>MSLQFPNLKYLKLQTSFSLDCVLSIKYLLKASPNIKTLKIEIVESRLTSTHIGEWWQSELSNQCMFHHLKDVKISGVVGCVTEVKLAEVVLKKATILQRLVLRTAKSFIEKDQLIGQDVVGCPSGLSKCGSSARLSTSEPFLSDSMTGYIYATK</sequence>
<protein>
    <recommendedName>
        <fullName evidence="1">At1g61320/AtMIF1 LRR domain-containing protein</fullName>
    </recommendedName>
</protein>
<gene>
    <name evidence="2" type="ORF">Sjap_008868</name>
</gene>
<feature type="domain" description="At1g61320/AtMIF1 LRR" evidence="1">
    <location>
        <begin position="3"/>
        <end position="108"/>
    </location>
</feature>
<evidence type="ECO:0000313" key="3">
    <source>
        <dbReference type="Proteomes" id="UP001417504"/>
    </source>
</evidence>
<dbReference type="AlphaFoldDB" id="A0AAP0JR40"/>
<dbReference type="InterPro" id="IPR055357">
    <property type="entry name" value="LRR_At1g61320_AtMIF1"/>
</dbReference>
<evidence type="ECO:0000313" key="2">
    <source>
        <dbReference type="EMBL" id="KAK9138274.1"/>
    </source>
</evidence>
<organism evidence="2 3">
    <name type="scientific">Stephania japonica</name>
    <dbReference type="NCBI Taxonomy" id="461633"/>
    <lineage>
        <taxon>Eukaryota</taxon>
        <taxon>Viridiplantae</taxon>
        <taxon>Streptophyta</taxon>
        <taxon>Embryophyta</taxon>
        <taxon>Tracheophyta</taxon>
        <taxon>Spermatophyta</taxon>
        <taxon>Magnoliopsida</taxon>
        <taxon>Ranunculales</taxon>
        <taxon>Menispermaceae</taxon>
        <taxon>Menispermoideae</taxon>
        <taxon>Cissampelideae</taxon>
        <taxon>Stephania</taxon>
    </lineage>
</organism>